<feature type="region of interest" description="Disordered" evidence="1">
    <location>
        <begin position="370"/>
        <end position="460"/>
    </location>
</feature>
<feature type="region of interest" description="Disordered" evidence="1">
    <location>
        <begin position="303"/>
        <end position="324"/>
    </location>
</feature>
<gene>
    <name evidence="3" type="ORF">H6G81_06200</name>
</gene>
<dbReference type="EMBL" id="JACJTA010000008">
    <property type="protein sequence ID" value="MBD2604126.1"/>
    <property type="molecule type" value="Genomic_DNA"/>
</dbReference>
<dbReference type="Proteomes" id="UP000660380">
    <property type="component" value="Unassembled WGS sequence"/>
</dbReference>
<protein>
    <submittedName>
        <fullName evidence="3">Relaxase/mobilization nuclease domain-containing protein</fullName>
    </submittedName>
</protein>
<evidence type="ECO:0000313" key="4">
    <source>
        <dbReference type="Proteomes" id="UP000660380"/>
    </source>
</evidence>
<accession>A0ABR8GLN6</accession>
<reference evidence="3 4" key="1">
    <citation type="journal article" date="2020" name="ISME J.">
        <title>Comparative genomics reveals insights into cyanobacterial evolution and habitat adaptation.</title>
        <authorList>
            <person name="Chen M.Y."/>
            <person name="Teng W.K."/>
            <person name="Zhao L."/>
            <person name="Hu C.X."/>
            <person name="Zhou Y.K."/>
            <person name="Han B.P."/>
            <person name="Song L.R."/>
            <person name="Shu W.S."/>
        </authorList>
    </citation>
    <scope>NUCLEOTIDE SEQUENCE [LARGE SCALE GENOMIC DNA]</scope>
    <source>
        <strain evidence="3 4">FACHB-248</strain>
    </source>
</reference>
<sequence>MISVIYKKADFLDTLNYVLKKEDAVLVSTNMAGKTVADFNQQFLDTKYANKKTSRQCAHLIISIAHRENYHEHLDNSQYSYVAEEYLKEMGYLPNKGENSVASQFVAVRHQDRNHEHLHIITSRIKLDGTTVSDSYDYFKAQEITRRLSAELGLEITPTSNDAIARKLQSEYGITVLTSPNRSKSIREVNSKHSTPGAKEIIRGAIAQAIQGQPTASEYVQRLEENNIRVLPKFQGKELLGFTYVQENVLIAGYQVSKNYSLPKLKSEFGLSYKRERDYTKLSAIRSQSLLYVAAIPKKKKKGKKAQQEETFKPLNGNDGDNSSDEIITSINSAIAQALTCQFATDEQHQLGNTPTPVIANLVATRKDKAKQQQMVADTNAIQSPTSTSTDSDNKDTSSQNETGEDKQLEQMPILVAELKLLDDSENKKTTHTSLSSKSNNSQPENSLATSSYENEEKLPLPIEKTIKAASTISPDEIQPEPTEEDKSWAEGILPAVGKIWQKANQTGRIKLMPEAGEQVEGRDYRITIKDKKLSILSIKDNREVALYDLGKNTVLTTNPTDEDKQYWEKIAQKQLVSNKKKDVEFS</sequence>
<feature type="compositionally biased region" description="Polar residues" evidence="1">
    <location>
        <begin position="443"/>
        <end position="453"/>
    </location>
</feature>
<comment type="caution">
    <text evidence="3">The sequence shown here is derived from an EMBL/GenBank/DDBJ whole genome shotgun (WGS) entry which is preliminary data.</text>
</comment>
<feature type="compositionally biased region" description="Polar residues" evidence="1">
    <location>
        <begin position="372"/>
        <end position="383"/>
    </location>
</feature>
<feature type="compositionally biased region" description="Low complexity" evidence="1">
    <location>
        <begin position="432"/>
        <end position="442"/>
    </location>
</feature>
<dbReference type="InterPro" id="IPR005094">
    <property type="entry name" value="Endonuclease_MobA/VirD2"/>
</dbReference>
<evidence type="ECO:0000256" key="1">
    <source>
        <dbReference type="SAM" id="MobiDB-lite"/>
    </source>
</evidence>
<keyword evidence="4" id="KW-1185">Reference proteome</keyword>
<feature type="domain" description="MobA/VirD2-like nuclease" evidence="2">
    <location>
        <begin position="17"/>
        <end position="154"/>
    </location>
</feature>
<feature type="compositionally biased region" description="Basic and acidic residues" evidence="1">
    <location>
        <begin position="420"/>
        <end position="429"/>
    </location>
</feature>
<evidence type="ECO:0000313" key="3">
    <source>
        <dbReference type="EMBL" id="MBD2604126.1"/>
    </source>
</evidence>
<dbReference type="Pfam" id="PF03432">
    <property type="entry name" value="Relaxase"/>
    <property type="match status" value="1"/>
</dbReference>
<name>A0ABR8GLN6_9CYAN</name>
<organism evidence="3 4">
    <name type="scientific">Scytonema hofmannii FACHB-248</name>
    <dbReference type="NCBI Taxonomy" id="1842502"/>
    <lineage>
        <taxon>Bacteria</taxon>
        <taxon>Bacillati</taxon>
        <taxon>Cyanobacteriota</taxon>
        <taxon>Cyanophyceae</taxon>
        <taxon>Nostocales</taxon>
        <taxon>Scytonemataceae</taxon>
        <taxon>Scytonema</taxon>
    </lineage>
</organism>
<evidence type="ECO:0000259" key="2">
    <source>
        <dbReference type="Pfam" id="PF03432"/>
    </source>
</evidence>
<proteinExistence type="predicted"/>